<evidence type="ECO:0000256" key="1">
    <source>
        <dbReference type="ARBA" id="ARBA00005513"/>
    </source>
</evidence>
<dbReference type="NCBIfam" id="NF006293">
    <property type="entry name" value="PRK08476.1"/>
    <property type="match status" value="1"/>
</dbReference>
<evidence type="ECO:0000256" key="2">
    <source>
        <dbReference type="ARBA" id="ARBA00022448"/>
    </source>
</evidence>
<evidence type="ECO:0000256" key="9">
    <source>
        <dbReference type="ARBA" id="ARBA00023310"/>
    </source>
</evidence>
<keyword evidence="6 13" id="KW-1133">Transmembrane helix</keyword>
<organism evidence="15 16">
    <name type="scientific">Sulfuricurvum kujiense</name>
    <dbReference type="NCBI Taxonomy" id="148813"/>
    <lineage>
        <taxon>Bacteria</taxon>
        <taxon>Pseudomonadati</taxon>
        <taxon>Campylobacterota</taxon>
        <taxon>Epsilonproteobacteria</taxon>
        <taxon>Campylobacterales</taxon>
        <taxon>Sulfurimonadaceae</taxon>
        <taxon>Sulfuricurvum</taxon>
    </lineage>
</organism>
<comment type="function">
    <text evidence="11">Component of the F(0) channel, it forms part of the peripheral stalk, linking F(1) to F(0). The b'-subunit is a diverged and duplicated form of b found in plants and photosynthetic bacteria.</text>
</comment>
<gene>
    <name evidence="13" type="primary">atpF</name>
    <name evidence="15" type="ORF">CFH83_09835</name>
</gene>
<evidence type="ECO:0000256" key="13">
    <source>
        <dbReference type="HAMAP-Rule" id="MF_01398"/>
    </source>
</evidence>
<dbReference type="AlphaFoldDB" id="A0A2D3WHD4"/>
<dbReference type="CDD" id="cd06503">
    <property type="entry name" value="ATP-synt_Fo_b"/>
    <property type="match status" value="1"/>
</dbReference>
<dbReference type="GO" id="GO:0046961">
    <property type="term" value="F:proton-transporting ATPase activity, rotational mechanism"/>
    <property type="evidence" value="ECO:0007669"/>
    <property type="project" value="TreeGrafter"/>
</dbReference>
<keyword evidence="7 13" id="KW-0406">Ion transport</keyword>
<dbReference type="RefSeq" id="WP_294894393.1">
    <property type="nucleotide sequence ID" value="NZ_DLUI01000142.1"/>
</dbReference>
<keyword evidence="13" id="KW-1003">Cell membrane</keyword>
<proteinExistence type="inferred from homology"/>
<evidence type="ECO:0000256" key="8">
    <source>
        <dbReference type="ARBA" id="ARBA00023136"/>
    </source>
</evidence>
<keyword evidence="9 13" id="KW-0066">ATP synthesis</keyword>
<evidence type="ECO:0000313" key="15">
    <source>
        <dbReference type="EMBL" id="DAB37696.1"/>
    </source>
</evidence>
<comment type="subunit">
    <text evidence="13">F-type ATPases have 2 components, F(1) - the catalytic core - and F(0) - the membrane proton channel. F(1) has five subunits: alpha(3), beta(3), gamma(1), delta(1), epsilon(1). F(0) has three main subunits: a(1), b(2) and c(10-14). The alpha and beta chains form an alternating ring which encloses part of the gamma chain. F(1) is attached to F(0) by a central stalk formed by the gamma and epsilon chains, while a peripheral stalk is formed by the delta and b chains.</text>
</comment>
<comment type="function">
    <text evidence="10 13">F(1)F(0) ATP synthase produces ATP from ADP in the presence of a proton or sodium gradient. F-type ATPases consist of two structural domains, F(1) containing the extramembraneous catalytic core and F(0) containing the membrane proton channel, linked together by a central stalk and a peripheral stalk. During catalysis, ATP synthesis in the catalytic domain of F(1) is coupled via a rotary mechanism of the central stalk subunits to proton translocation.</text>
</comment>
<evidence type="ECO:0000256" key="12">
    <source>
        <dbReference type="ARBA" id="ARBA00037847"/>
    </source>
</evidence>
<evidence type="ECO:0000256" key="5">
    <source>
        <dbReference type="ARBA" id="ARBA00022781"/>
    </source>
</evidence>
<dbReference type="InterPro" id="IPR050059">
    <property type="entry name" value="ATP_synthase_B_chain"/>
</dbReference>
<sequence length="140" mass="15364">MLDISPMLLGSTLIVFLVLIALLNSLLYKPLFSYMEKRDADIKKDLEQVGNNDSEIAAFHAKAEKIMSDAKLEAAALREKVIAEAKALANSKIETKRAELALEYATFEGEMSAERTRLIAALQNEASSFQSAVSAKLSQI</sequence>
<dbReference type="InterPro" id="IPR002146">
    <property type="entry name" value="ATP_synth_b/b'su_bac/chlpt"/>
</dbReference>
<evidence type="ECO:0000256" key="10">
    <source>
        <dbReference type="ARBA" id="ARBA00025198"/>
    </source>
</evidence>
<dbReference type="Proteomes" id="UP000228859">
    <property type="component" value="Unassembled WGS sequence"/>
</dbReference>
<dbReference type="HAMAP" id="MF_01398">
    <property type="entry name" value="ATP_synth_b_bprime"/>
    <property type="match status" value="1"/>
</dbReference>
<keyword evidence="2 13" id="KW-0813">Transport</keyword>
<evidence type="ECO:0000256" key="14">
    <source>
        <dbReference type="RuleBase" id="RU003848"/>
    </source>
</evidence>
<comment type="subcellular location">
    <subcellularLocation>
        <location evidence="13">Cell membrane</location>
        <topology evidence="13">Single-pass membrane protein</topology>
    </subcellularLocation>
    <subcellularLocation>
        <location evidence="12">Endomembrane system</location>
        <topology evidence="12">Single-pass membrane protein</topology>
    </subcellularLocation>
</comment>
<dbReference type="GO" id="GO:0045259">
    <property type="term" value="C:proton-transporting ATP synthase complex"/>
    <property type="evidence" value="ECO:0007669"/>
    <property type="project" value="UniProtKB-KW"/>
</dbReference>
<evidence type="ECO:0000313" key="16">
    <source>
        <dbReference type="Proteomes" id="UP000228859"/>
    </source>
</evidence>
<comment type="caution">
    <text evidence="15">The sequence shown here is derived from an EMBL/GenBank/DDBJ whole genome shotgun (WGS) entry which is preliminary data.</text>
</comment>
<dbReference type="PANTHER" id="PTHR33445">
    <property type="entry name" value="ATP SYNTHASE SUBUNIT B', CHLOROPLASTIC"/>
    <property type="match status" value="1"/>
</dbReference>
<feature type="transmembrane region" description="Helical" evidence="13">
    <location>
        <begin position="6"/>
        <end position="28"/>
    </location>
</feature>
<dbReference type="GO" id="GO:0005886">
    <property type="term" value="C:plasma membrane"/>
    <property type="evidence" value="ECO:0007669"/>
    <property type="project" value="UniProtKB-SubCell"/>
</dbReference>
<evidence type="ECO:0000256" key="7">
    <source>
        <dbReference type="ARBA" id="ARBA00023065"/>
    </source>
</evidence>
<reference evidence="15 16" key="1">
    <citation type="journal article" date="2017" name="Front. Microbiol.">
        <title>Comparative Genomic Analysis of the Class Epsilonproteobacteria and Proposed Reclassification to Epsilonbacteraeota (phyl. nov.).</title>
        <authorList>
            <person name="Waite D.W."/>
            <person name="Vanwonterghem I."/>
            <person name="Rinke C."/>
            <person name="Parks D.H."/>
            <person name="Zhang Y."/>
            <person name="Takai K."/>
            <person name="Sievert S.M."/>
            <person name="Simon J."/>
            <person name="Campbell B.J."/>
            <person name="Hanson T.E."/>
            <person name="Woyke T."/>
            <person name="Klotz M.G."/>
            <person name="Hugenholtz P."/>
        </authorList>
    </citation>
    <scope>NUCLEOTIDE SEQUENCE [LARGE SCALE GENOMIC DNA]</scope>
    <source>
        <strain evidence="15">UBA12443</strain>
    </source>
</reference>
<evidence type="ECO:0000256" key="4">
    <source>
        <dbReference type="ARBA" id="ARBA00022692"/>
    </source>
</evidence>
<keyword evidence="8 13" id="KW-0472">Membrane</keyword>
<evidence type="ECO:0000256" key="6">
    <source>
        <dbReference type="ARBA" id="ARBA00022989"/>
    </source>
</evidence>
<evidence type="ECO:0000256" key="11">
    <source>
        <dbReference type="ARBA" id="ARBA00025614"/>
    </source>
</evidence>
<dbReference type="GO" id="GO:0012505">
    <property type="term" value="C:endomembrane system"/>
    <property type="evidence" value="ECO:0007669"/>
    <property type="project" value="UniProtKB-SubCell"/>
</dbReference>
<evidence type="ECO:0000256" key="3">
    <source>
        <dbReference type="ARBA" id="ARBA00022547"/>
    </source>
</evidence>
<comment type="similarity">
    <text evidence="1 13 14">Belongs to the ATPase B chain family.</text>
</comment>
<keyword evidence="4 13" id="KW-0812">Transmembrane</keyword>
<keyword evidence="3 13" id="KW-0138">CF(0)</keyword>
<dbReference type="PANTHER" id="PTHR33445:SF1">
    <property type="entry name" value="ATP SYNTHASE SUBUNIT B"/>
    <property type="match status" value="1"/>
</dbReference>
<dbReference type="EMBL" id="DLUI01000142">
    <property type="protein sequence ID" value="DAB37696.1"/>
    <property type="molecule type" value="Genomic_DNA"/>
</dbReference>
<protein>
    <recommendedName>
        <fullName evidence="13">ATP synthase subunit b</fullName>
    </recommendedName>
    <alternativeName>
        <fullName evidence="13">ATP synthase F(0) sector subunit b</fullName>
    </alternativeName>
    <alternativeName>
        <fullName evidence="13">ATPase subunit I</fullName>
    </alternativeName>
    <alternativeName>
        <fullName evidence="13">F-type ATPase subunit b</fullName>
        <shortName evidence="13">F-ATPase subunit b</shortName>
    </alternativeName>
</protein>
<dbReference type="Pfam" id="PF00430">
    <property type="entry name" value="ATP-synt_B"/>
    <property type="match status" value="1"/>
</dbReference>
<dbReference type="GO" id="GO:0046933">
    <property type="term" value="F:proton-transporting ATP synthase activity, rotational mechanism"/>
    <property type="evidence" value="ECO:0007669"/>
    <property type="project" value="UniProtKB-UniRule"/>
</dbReference>
<name>A0A2D3WHD4_9BACT</name>
<accession>A0A2D3WHD4</accession>
<keyword evidence="5 13" id="KW-0375">Hydrogen ion transport</keyword>